<evidence type="ECO:0000313" key="1">
    <source>
        <dbReference type="EMBL" id="VDO78044.1"/>
    </source>
</evidence>
<proteinExistence type="predicted"/>
<evidence type="ECO:0000313" key="2">
    <source>
        <dbReference type="Proteomes" id="UP000277204"/>
    </source>
</evidence>
<sequence>MYIVTHHVLYIHWFEKWLTRNYEIRSRSK</sequence>
<dbReference type="Proteomes" id="UP000277204">
    <property type="component" value="Unassembled WGS sequence"/>
</dbReference>
<dbReference type="AlphaFoldDB" id="A0A3P7Z0H0"/>
<accession>A0A3P7Z0H0</accession>
<dbReference type="EMBL" id="UZAI01003213">
    <property type="protein sequence ID" value="VDO78044.1"/>
    <property type="molecule type" value="Genomic_DNA"/>
</dbReference>
<reference evidence="1 2" key="1">
    <citation type="submission" date="2018-11" db="EMBL/GenBank/DDBJ databases">
        <authorList>
            <consortium name="Pathogen Informatics"/>
        </authorList>
    </citation>
    <scope>NUCLEOTIDE SEQUENCE [LARGE SCALE GENOMIC DNA]</scope>
    <source>
        <strain evidence="1 2">Zambia</strain>
    </source>
</reference>
<organism evidence="1 2">
    <name type="scientific">Schistosoma margrebowiei</name>
    <dbReference type="NCBI Taxonomy" id="48269"/>
    <lineage>
        <taxon>Eukaryota</taxon>
        <taxon>Metazoa</taxon>
        <taxon>Spiralia</taxon>
        <taxon>Lophotrochozoa</taxon>
        <taxon>Platyhelminthes</taxon>
        <taxon>Trematoda</taxon>
        <taxon>Digenea</taxon>
        <taxon>Strigeidida</taxon>
        <taxon>Schistosomatoidea</taxon>
        <taxon>Schistosomatidae</taxon>
        <taxon>Schistosoma</taxon>
    </lineage>
</organism>
<keyword evidence="2" id="KW-1185">Reference proteome</keyword>
<name>A0A3P7Z0H0_9TREM</name>
<gene>
    <name evidence="1" type="ORF">SMRZ_LOCUS7782</name>
</gene>
<protein>
    <submittedName>
        <fullName evidence="1">Uncharacterized protein</fullName>
    </submittedName>
</protein>